<dbReference type="EMBL" id="JBJKFK010001162">
    <property type="protein sequence ID" value="KAL3313884.1"/>
    <property type="molecule type" value="Genomic_DNA"/>
</dbReference>
<evidence type="ECO:0000313" key="3">
    <source>
        <dbReference type="Proteomes" id="UP001626550"/>
    </source>
</evidence>
<sequence length="677" mass="78040">MLSNKISGLAKYLHSNGEIKVEKFQNAYLVVDLVYFCKFIAYTHKIQFQYGGSNIHVVTKMQVWLNAFKDCHIEPLFIVSSSLPRTYPSLTCDRGKNNAEIIEKLAELKSEINQNKDADEVSFKKSTRGIENIFIDLLTSQGSSKIVYLTPYAGASAAIISFAAYLDCPVLITDSYKYMKFFTDPGFNVAKNFRYLWSTSSYPMVEKGALIMEVFTPAESFLTSFPPRKWPLVATLLHCTSTNRLRIPLKLYKILRNSPPHQSRTIEAKLGAIRQYFMTKCDPVLIFDDFINEQVEKMREQLEEHLHREFVELYPSVRFAMDIASVLHLESPFSDKYFDKYPHFSCQEEVSFRAEILALLSGARFYPAESQSIALVDTGIQFTVNILRKNAMRWVSALYFEEGRQFNVQLEDYGNLASSFRCSAKLRQMIYGIFLEIERGNPTVVKGYDPNSKTISEWFNEFGRKCKSNLPISPIKRDHKSTVTKLLLENGDLDLREVEDLPLLSWVRSVVFIGIYWYHYTGLNEAKVKDSVFSTFICLALFCAFSTREVHSGALYGKLFDFCESYSNELKEASSDKRLNMSIVHALAELRYLPIFFKYISDLMPNQQNRMQFLSSWQLFPHNRLFHWMACHNSLEMDHVKSLSLFFSQDKLALQFESLVLHACNFGQTVIAKLSHS</sequence>
<gene>
    <name evidence="2" type="ORF">Ciccas_007503</name>
</gene>
<dbReference type="SUPFAM" id="SSF88723">
    <property type="entry name" value="PIN domain-like"/>
    <property type="match status" value="1"/>
</dbReference>
<comment type="similarity">
    <text evidence="1">Belongs to the asteroid family.</text>
</comment>
<organism evidence="2 3">
    <name type="scientific">Cichlidogyrus casuarinus</name>
    <dbReference type="NCBI Taxonomy" id="1844966"/>
    <lineage>
        <taxon>Eukaryota</taxon>
        <taxon>Metazoa</taxon>
        <taxon>Spiralia</taxon>
        <taxon>Lophotrochozoa</taxon>
        <taxon>Platyhelminthes</taxon>
        <taxon>Monogenea</taxon>
        <taxon>Monopisthocotylea</taxon>
        <taxon>Dactylogyridea</taxon>
        <taxon>Ancyrocephalidae</taxon>
        <taxon>Cichlidogyrus</taxon>
    </lineage>
</organism>
<dbReference type="AlphaFoldDB" id="A0ABD2Q2V1"/>
<reference evidence="2 3" key="1">
    <citation type="submission" date="2024-11" db="EMBL/GenBank/DDBJ databases">
        <title>Adaptive evolution of stress response genes in parasites aligns with host niche diversity.</title>
        <authorList>
            <person name="Hahn C."/>
            <person name="Resl P."/>
        </authorList>
    </citation>
    <scope>NUCLEOTIDE SEQUENCE [LARGE SCALE GENOMIC DNA]</scope>
    <source>
        <strain evidence="2">EGGRZ-B1_66</strain>
        <tissue evidence="2">Body</tissue>
    </source>
</reference>
<comment type="caution">
    <text evidence="2">The sequence shown here is derived from an EMBL/GenBank/DDBJ whole genome shotgun (WGS) entry which is preliminary data.</text>
</comment>
<accession>A0ABD2Q2V1</accession>
<dbReference type="Proteomes" id="UP001626550">
    <property type="component" value="Unassembled WGS sequence"/>
</dbReference>
<keyword evidence="3" id="KW-1185">Reference proteome</keyword>
<evidence type="ECO:0000313" key="2">
    <source>
        <dbReference type="EMBL" id="KAL3313884.1"/>
    </source>
</evidence>
<dbReference type="PANTHER" id="PTHR15665:SF1">
    <property type="entry name" value="PROTEIN ASTEROID HOMOLOG 1"/>
    <property type="match status" value="1"/>
</dbReference>
<proteinExistence type="inferred from homology"/>
<evidence type="ECO:0008006" key="4">
    <source>
        <dbReference type="Google" id="ProtNLM"/>
    </source>
</evidence>
<dbReference type="InterPro" id="IPR029060">
    <property type="entry name" value="PIN-like_dom_sf"/>
</dbReference>
<dbReference type="Gene3D" id="3.40.50.1010">
    <property type="entry name" value="5'-nuclease"/>
    <property type="match status" value="1"/>
</dbReference>
<protein>
    <recommendedName>
        <fullName evidence="4">XPG N-terminal domain-containing protein</fullName>
    </recommendedName>
</protein>
<dbReference type="PANTHER" id="PTHR15665">
    <property type="entry name" value="ASTEROID PROTEIN"/>
    <property type="match status" value="1"/>
</dbReference>
<dbReference type="InterPro" id="IPR026832">
    <property type="entry name" value="Asteroid"/>
</dbReference>
<evidence type="ECO:0000256" key="1">
    <source>
        <dbReference type="ARBA" id="ARBA00007398"/>
    </source>
</evidence>
<name>A0ABD2Q2V1_9PLAT</name>